<evidence type="ECO:0000256" key="8">
    <source>
        <dbReference type="RuleBase" id="RU000461"/>
    </source>
</evidence>
<evidence type="ECO:0000256" key="6">
    <source>
        <dbReference type="ARBA" id="ARBA00023033"/>
    </source>
</evidence>
<dbReference type="GO" id="GO:0004497">
    <property type="term" value="F:monooxygenase activity"/>
    <property type="evidence" value="ECO:0007669"/>
    <property type="project" value="UniProtKB-KW"/>
</dbReference>
<evidence type="ECO:0000256" key="1">
    <source>
        <dbReference type="ARBA" id="ARBA00010617"/>
    </source>
</evidence>
<comment type="similarity">
    <text evidence="1 8">Belongs to the cytochrome P450 family.</text>
</comment>
<accession>A0A1M6IG91</accession>
<dbReference type="PRINTS" id="PR00463">
    <property type="entry name" value="EP450I"/>
</dbReference>
<evidence type="ECO:0000256" key="3">
    <source>
        <dbReference type="ARBA" id="ARBA00022723"/>
    </source>
</evidence>
<dbReference type="RefSeq" id="WP_073134844.1">
    <property type="nucleotide sequence ID" value="NZ_FQZF01000012.1"/>
</dbReference>
<proteinExistence type="inferred from homology"/>
<evidence type="ECO:0000256" key="7">
    <source>
        <dbReference type="PIRSR" id="PIRSR602401-1"/>
    </source>
</evidence>
<dbReference type="InterPro" id="IPR001128">
    <property type="entry name" value="Cyt_P450"/>
</dbReference>
<evidence type="ECO:0000256" key="2">
    <source>
        <dbReference type="ARBA" id="ARBA00022617"/>
    </source>
</evidence>
<sequence length="455" mass="50699">MPDTHQPDLARHFPPEAPLGSLALLRAVIRNPLEALPREAFEQPVTRRTVLGRERLFVTAPELIGQVLLTEAESFAKSEAMRRALAPALGDAILTADGERWRWQRRAVAPIFRPDRVKSLLGPMLDAAARTRDRWLALPSGTTLELGHEMMRTTFDIIVDTMLSGHAAIDVARVEKGITDYLESTGWSIALAMVNAPAWTPYPGQRRAARARDYLRDELLRLVSERRRLGSEREDLIALLLAARDPETGQAMEDRDIADNLLTFITAGHETTALALTWAFYLLARHEEEEERLVSEITAVTGGAPLRPEDLAALPRTRQAVQEVMRLYPPAPIVARAATRPVEIGGQRAAPGTTVIIPVYATHRLPEHWPDPHRFDPARFAPDAARGRHRYAWLPFGAGPRICIGMGFAQEEATAILASLLPALRLRPEPGFDPGLQMRITLRPTRGMPMRVTRR</sequence>
<dbReference type="InterPro" id="IPR050196">
    <property type="entry name" value="Cytochrome_P450_Monoox"/>
</dbReference>
<keyword evidence="5 7" id="KW-0408">Iron</keyword>
<dbReference type="SUPFAM" id="SSF48264">
    <property type="entry name" value="Cytochrome P450"/>
    <property type="match status" value="1"/>
</dbReference>
<dbReference type="Gene3D" id="1.10.630.10">
    <property type="entry name" value="Cytochrome P450"/>
    <property type="match status" value="1"/>
</dbReference>
<dbReference type="InterPro" id="IPR002401">
    <property type="entry name" value="Cyt_P450_E_grp-I"/>
</dbReference>
<dbReference type="GO" id="GO:0005506">
    <property type="term" value="F:iron ion binding"/>
    <property type="evidence" value="ECO:0007669"/>
    <property type="project" value="InterPro"/>
</dbReference>
<name>A0A1M6IG91_9PROT</name>
<dbReference type="InterPro" id="IPR017972">
    <property type="entry name" value="Cyt_P450_CS"/>
</dbReference>
<evidence type="ECO:0000256" key="5">
    <source>
        <dbReference type="ARBA" id="ARBA00023004"/>
    </source>
</evidence>
<dbReference type="InterPro" id="IPR036396">
    <property type="entry name" value="Cyt_P450_sf"/>
</dbReference>
<evidence type="ECO:0000256" key="4">
    <source>
        <dbReference type="ARBA" id="ARBA00023002"/>
    </source>
</evidence>
<keyword evidence="2 7" id="KW-0349">Heme</keyword>
<dbReference type="EMBL" id="FQZF01000012">
    <property type="protein sequence ID" value="SHJ33451.1"/>
    <property type="molecule type" value="Genomic_DNA"/>
</dbReference>
<dbReference type="STRING" id="198092.SAMN02745194_02307"/>
<comment type="cofactor">
    <cofactor evidence="7">
        <name>heme</name>
        <dbReference type="ChEBI" id="CHEBI:30413"/>
    </cofactor>
</comment>
<protein>
    <submittedName>
        <fullName evidence="9">Cytochrome P450</fullName>
    </submittedName>
</protein>
<evidence type="ECO:0000313" key="9">
    <source>
        <dbReference type="EMBL" id="SHJ33451.1"/>
    </source>
</evidence>
<dbReference type="PANTHER" id="PTHR24291">
    <property type="entry name" value="CYTOCHROME P450 FAMILY 4"/>
    <property type="match status" value="1"/>
</dbReference>
<dbReference type="PANTHER" id="PTHR24291:SF50">
    <property type="entry name" value="BIFUNCTIONAL ALBAFLAVENONE MONOOXYGENASE_TERPENE SYNTHASE"/>
    <property type="match status" value="1"/>
</dbReference>
<dbReference type="AlphaFoldDB" id="A0A1M6IG91"/>
<keyword evidence="10" id="KW-1185">Reference proteome</keyword>
<keyword evidence="3 7" id="KW-0479">Metal-binding</keyword>
<gene>
    <name evidence="9" type="ORF">SAMN02745194_02307</name>
</gene>
<reference evidence="9 10" key="1">
    <citation type="submission" date="2016-11" db="EMBL/GenBank/DDBJ databases">
        <authorList>
            <person name="Jaros S."/>
            <person name="Januszkiewicz K."/>
            <person name="Wedrychowicz H."/>
        </authorList>
    </citation>
    <scope>NUCLEOTIDE SEQUENCE [LARGE SCALE GENOMIC DNA]</scope>
    <source>
        <strain evidence="9 10">DSM 14916</strain>
    </source>
</reference>
<evidence type="ECO:0000313" key="10">
    <source>
        <dbReference type="Proteomes" id="UP000184387"/>
    </source>
</evidence>
<dbReference type="PROSITE" id="PS00086">
    <property type="entry name" value="CYTOCHROME_P450"/>
    <property type="match status" value="1"/>
</dbReference>
<dbReference type="Proteomes" id="UP000184387">
    <property type="component" value="Unassembled WGS sequence"/>
</dbReference>
<keyword evidence="4 8" id="KW-0560">Oxidoreductase</keyword>
<organism evidence="9 10">
    <name type="scientific">Muricoccus roseus</name>
    <dbReference type="NCBI Taxonomy" id="198092"/>
    <lineage>
        <taxon>Bacteria</taxon>
        <taxon>Pseudomonadati</taxon>
        <taxon>Pseudomonadota</taxon>
        <taxon>Alphaproteobacteria</taxon>
        <taxon>Acetobacterales</taxon>
        <taxon>Roseomonadaceae</taxon>
        <taxon>Muricoccus</taxon>
    </lineage>
</organism>
<feature type="binding site" description="axial binding residue" evidence="7">
    <location>
        <position position="403"/>
    </location>
    <ligand>
        <name>heme</name>
        <dbReference type="ChEBI" id="CHEBI:30413"/>
    </ligand>
    <ligandPart>
        <name>Fe</name>
        <dbReference type="ChEBI" id="CHEBI:18248"/>
    </ligandPart>
</feature>
<dbReference type="OrthoDB" id="9764248at2"/>
<dbReference type="PRINTS" id="PR00385">
    <property type="entry name" value="P450"/>
</dbReference>
<dbReference type="GO" id="GO:0020037">
    <property type="term" value="F:heme binding"/>
    <property type="evidence" value="ECO:0007669"/>
    <property type="project" value="InterPro"/>
</dbReference>
<keyword evidence="6 8" id="KW-0503">Monooxygenase</keyword>
<dbReference type="Pfam" id="PF00067">
    <property type="entry name" value="p450"/>
    <property type="match status" value="1"/>
</dbReference>
<dbReference type="GO" id="GO:0016705">
    <property type="term" value="F:oxidoreductase activity, acting on paired donors, with incorporation or reduction of molecular oxygen"/>
    <property type="evidence" value="ECO:0007669"/>
    <property type="project" value="InterPro"/>
</dbReference>